<dbReference type="GO" id="GO:0009254">
    <property type="term" value="P:peptidoglycan turnover"/>
    <property type="evidence" value="ECO:0007669"/>
    <property type="project" value="InterPro"/>
</dbReference>
<sequence length="448" mass="47666">MKSGGSRNPILGGASLRRAFCVLAGVVLAGCASPPAPDDTAPSVPGMPGAKPLPAEGPLTVPPLSRLPDTTPRKLAGGFTQATWRDLPGWDADNLEQVWEGFLRNCRGLMRPTGGSLTAPARAAPRDWQPVCAIAADPARAPAAGDTAAVRQFLQTYLQPWRVLGADGKPAANTVTGYYEPLVRGSREQGGKYQWPLYAVPKDLLVIDLGGLYPELAGKRVRGKLQGRRVVPYDTREQINAGAEKPAVLAWIDDPVDAFFLQIQGSGRVALTGGPGAGDTIRLAYADHNGHPYGSVGKWLADKGELPLAQTSMQNIRLWAQRNPGRVNEMLNVNPAMVFFSEEAITDPSAGPRGAYGVPLTEARSVAVDASFVPLGTPVFLATTRPASQTAMNRLVFAQDTGAAIKGAARTDFYWGYGDAAGEQAGRMKQRGQMWVLWPKAAGQPKAR</sequence>
<dbReference type="PROSITE" id="PS51257">
    <property type="entry name" value="PROKAR_LIPOPROTEIN"/>
    <property type="match status" value="1"/>
</dbReference>
<gene>
    <name evidence="8" type="ORF">ANDO1_4300</name>
    <name evidence="9" type="ORF">ANDO2_4206</name>
</gene>
<name>A0A484PJQ2_9ZZZZ</name>
<dbReference type="InterPro" id="IPR005300">
    <property type="entry name" value="MltA_B"/>
</dbReference>
<feature type="domain" description="Lytic transglycosylase MltA" evidence="7">
    <location>
        <begin position="182"/>
        <end position="341"/>
    </location>
</feature>
<dbReference type="GO" id="GO:0019867">
    <property type="term" value="C:outer membrane"/>
    <property type="evidence" value="ECO:0007669"/>
    <property type="project" value="InterPro"/>
</dbReference>
<dbReference type="Gene3D" id="2.40.240.50">
    <property type="entry name" value="Barwin-like endoglucanases"/>
    <property type="match status" value="1"/>
</dbReference>
<dbReference type="Gene3D" id="2.40.40.10">
    <property type="entry name" value="RlpA-like domain"/>
    <property type="match status" value="1"/>
</dbReference>
<evidence type="ECO:0000256" key="4">
    <source>
        <dbReference type="ARBA" id="ARBA00023316"/>
    </source>
</evidence>
<keyword evidence="3" id="KW-0456">Lyase</keyword>
<comment type="catalytic activity">
    <reaction evidence="1">
        <text>Exolytic cleavage of the (1-&gt;4)-beta-glycosidic linkage between N-acetylmuramic acid (MurNAc) and N-acetylglucosamine (GlcNAc) residues in peptidoglycan, from either the reducing or the non-reducing ends of the peptidoglycan chains, with concomitant formation of a 1,6-anhydrobond in the MurNAc residue.</text>
        <dbReference type="EC" id="4.2.2.n1"/>
    </reaction>
</comment>
<dbReference type="InterPro" id="IPR026044">
    <property type="entry name" value="MltA"/>
</dbReference>
<dbReference type="GO" id="GO:0004553">
    <property type="term" value="F:hydrolase activity, hydrolyzing O-glycosyl compounds"/>
    <property type="evidence" value="ECO:0007669"/>
    <property type="project" value="InterPro"/>
</dbReference>
<dbReference type="PANTHER" id="PTHR30124">
    <property type="entry name" value="MEMBRANE-BOUND LYTIC MUREIN TRANSGLYCOSYLASE A"/>
    <property type="match status" value="1"/>
</dbReference>
<dbReference type="CDD" id="cd14668">
    <property type="entry name" value="mlta_B"/>
    <property type="match status" value="1"/>
</dbReference>
<dbReference type="SUPFAM" id="SSF50685">
    <property type="entry name" value="Barwin-like endoglucanases"/>
    <property type="match status" value="1"/>
</dbReference>
<dbReference type="EMBL" id="CAADHZ010000015">
    <property type="protein sequence ID" value="VFR25011.1"/>
    <property type="molecule type" value="Genomic_DNA"/>
</dbReference>
<evidence type="ECO:0000259" key="7">
    <source>
        <dbReference type="SMART" id="SM00925"/>
    </source>
</evidence>
<accession>A0A484PJQ2</accession>
<evidence type="ECO:0000313" key="9">
    <source>
        <dbReference type="EMBL" id="VFR26284.1"/>
    </source>
</evidence>
<evidence type="ECO:0000313" key="8">
    <source>
        <dbReference type="EMBL" id="VFR25011.1"/>
    </source>
</evidence>
<dbReference type="PIRSF" id="PIRSF019422">
    <property type="entry name" value="MltA"/>
    <property type="match status" value="1"/>
</dbReference>
<dbReference type="EC" id="4.2.2.n1" evidence="2"/>
<organism evidence="9">
    <name type="scientific">plant metagenome</name>
    <dbReference type="NCBI Taxonomy" id="1297885"/>
    <lineage>
        <taxon>unclassified sequences</taxon>
        <taxon>metagenomes</taxon>
        <taxon>organismal metagenomes</taxon>
    </lineage>
</organism>
<dbReference type="GO" id="GO:0071555">
    <property type="term" value="P:cell wall organization"/>
    <property type="evidence" value="ECO:0007669"/>
    <property type="project" value="UniProtKB-KW"/>
</dbReference>
<dbReference type="AlphaFoldDB" id="A0A484PJQ2"/>
<protein>
    <recommendedName>
        <fullName evidence="2">peptidoglycan lytic exotransglycosylase</fullName>
        <ecNumber evidence="2">4.2.2.n1</ecNumber>
    </recommendedName>
    <alternativeName>
        <fullName evidence="5">Murein hydrolase A</fullName>
    </alternativeName>
</protein>
<evidence type="ECO:0000256" key="5">
    <source>
        <dbReference type="ARBA" id="ARBA00030918"/>
    </source>
</evidence>
<evidence type="ECO:0000256" key="2">
    <source>
        <dbReference type="ARBA" id="ARBA00012587"/>
    </source>
</evidence>
<dbReference type="Pfam" id="PF06725">
    <property type="entry name" value="3D"/>
    <property type="match status" value="1"/>
</dbReference>
<evidence type="ECO:0000256" key="3">
    <source>
        <dbReference type="ARBA" id="ARBA00023239"/>
    </source>
</evidence>
<dbReference type="GO" id="GO:0009253">
    <property type="term" value="P:peptidoglycan catabolic process"/>
    <property type="evidence" value="ECO:0007669"/>
    <property type="project" value="TreeGrafter"/>
</dbReference>
<keyword evidence="9" id="KW-0326">Glycosidase</keyword>
<evidence type="ECO:0000256" key="6">
    <source>
        <dbReference type="SAM" id="MobiDB-lite"/>
    </source>
</evidence>
<feature type="region of interest" description="Disordered" evidence="6">
    <location>
        <begin position="36"/>
        <end position="76"/>
    </location>
</feature>
<dbReference type="EMBL" id="CAADIB010000006">
    <property type="protein sequence ID" value="VFR26284.1"/>
    <property type="molecule type" value="Genomic_DNA"/>
</dbReference>
<reference evidence="9" key="1">
    <citation type="submission" date="2019-03" db="EMBL/GenBank/DDBJ databases">
        <authorList>
            <person name="Danneels B."/>
        </authorList>
    </citation>
    <scope>NUCLEOTIDE SEQUENCE</scope>
</reference>
<dbReference type="Pfam" id="PF03562">
    <property type="entry name" value="MltA"/>
    <property type="match status" value="1"/>
</dbReference>
<dbReference type="InterPro" id="IPR036908">
    <property type="entry name" value="RlpA-like_sf"/>
</dbReference>
<dbReference type="SMART" id="SM00925">
    <property type="entry name" value="MltA"/>
    <property type="match status" value="1"/>
</dbReference>
<dbReference type="GO" id="GO:0008933">
    <property type="term" value="F:peptidoglycan lytic transglycosylase activity"/>
    <property type="evidence" value="ECO:0007669"/>
    <property type="project" value="TreeGrafter"/>
</dbReference>
<evidence type="ECO:0000256" key="1">
    <source>
        <dbReference type="ARBA" id="ARBA00001420"/>
    </source>
</evidence>
<dbReference type="InterPro" id="IPR010611">
    <property type="entry name" value="3D_dom"/>
</dbReference>
<proteinExistence type="predicted"/>
<dbReference type="CDD" id="cd14485">
    <property type="entry name" value="mltA_like_LT_A"/>
    <property type="match status" value="1"/>
</dbReference>
<keyword evidence="4" id="KW-0961">Cell wall biogenesis/degradation</keyword>
<dbReference type="PANTHER" id="PTHR30124:SF0">
    <property type="entry name" value="MEMBRANE-BOUND LYTIC MUREIN TRANSGLYCOSYLASE A"/>
    <property type="match status" value="1"/>
</dbReference>
<keyword evidence="9" id="KW-0378">Hydrolase</keyword>